<dbReference type="EMBL" id="JBHSED010000003">
    <property type="protein sequence ID" value="MFC4302491.1"/>
    <property type="molecule type" value="Genomic_DNA"/>
</dbReference>
<organism evidence="3 4">
    <name type="scientific">Cohnella boryungensis</name>
    <dbReference type="NCBI Taxonomy" id="768479"/>
    <lineage>
        <taxon>Bacteria</taxon>
        <taxon>Bacillati</taxon>
        <taxon>Bacillota</taxon>
        <taxon>Bacilli</taxon>
        <taxon>Bacillales</taxon>
        <taxon>Paenibacillaceae</taxon>
        <taxon>Cohnella</taxon>
    </lineage>
</organism>
<sequence length="578" mass="64413">MATKRKWPSLILSAALLGSLLTACGSNNDKGSSSPNASPSASPSASSSASASPSEEKFEPLSLSFYSEDVNANWGNNQDDIGNVLREKTGISLNAEFAVGDAVQKSALIASSGEYPDLISAKNSISKFVDAGAVLDLTDLIEQHAPNLKKLFEGQMNRLKYSESDQSIYVIPSYDGINHRVFEAVGGFQLQHRVVKELGYPTIRTVKDFENAIKGYLEKHPKDENGNPNVGLSLIADDWRMYIGVTNPAFAVTGGSDDGEYYVDIDTNEVTYHFRRPVEKEYFRWLNHMNAEGLLDKESFVQKYDQYKAKIATGRVLGLIDQKWSFDDGQKALKTAGKFDQAYGHYPVTLTEEYKHTAFWPTGFTGGSGVAISVNNPDPVRTIKFLDYLASEEGQVLVNWGIEGKHYNVENGKRVIPAEVNDRKVNDAINFQKESGIGSYNLLSAHYGDGVQDASGNYFSTRFPEQLINDYSDVEKEVLAAYGGTIWKDLFPKEEEFKMKPWGALWNIPIPSESDLVVLEEKLKNITWKRIPEAILAKPDQFDAIWDKYMKEIESAGVEKAEELRQQLLNERLALWGN</sequence>
<dbReference type="RefSeq" id="WP_204600650.1">
    <property type="nucleotide sequence ID" value="NZ_JBHSED010000003.1"/>
</dbReference>
<dbReference type="InterPro" id="IPR050490">
    <property type="entry name" value="Bact_solute-bd_prot1"/>
</dbReference>
<evidence type="ECO:0000256" key="2">
    <source>
        <dbReference type="SAM" id="SignalP"/>
    </source>
</evidence>
<feature type="signal peptide" evidence="2">
    <location>
        <begin position="1"/>
        <end position="25"/>
    </location>
</feature>
<name>A0ABV8S4K4_9BACL</name>
<gene>
    <name evidence="3" type="ORF">ACFO1S_03410</name>
</gene>
<dbReference type="PANTHER" id="PTHR43649:SF12">
    <property type="entry name" value="DIACETYLCHITOBIOSE BINDING PROTEIN DASA"/>
    <property type="match status" value="1"/>
</dbReference>
<keyword evidence="4" id="KW-1185">Reference proteome</keyword>
<feature type="region of interest" description="Disordered" evidence="1">
    <location>
        <begin position="27"/>
        <end position="53"/>
    </location>
</feature>
<proteinExistence type="predicted"/>
<keyword evidence="2" id="KW-0732">Signal</keyword>
<comment type="caution">
    <text evidence="3">The sequence shown here is derived from an EMBL/GenBank/DDBJ whole genome shotgun (WGS) entry which is preliminary data.</text>
</comment>
<dbReference type="InterPro" id="IPR006059">
    <property type="entry name" value="SBP"/>
</dbReference>
<dbReference type="Pfam" id="PF13416">
    <property type="entry name" value="SBP_bac_8"/>
    <property type="match status" value="1"/>
</dbReference>
<protein>
    <submittedName>
        <fullName evidence="3">ABC transporter substrate-binding protein</fullName>
    </submittedName>
</protein>
<accession>A0ABV8S4K4</accession>
<evidence type="ECO:0000313" key="4">
    <source>
        <dbReference type="Proteomes" id="UP001595755"/>
    </source>
</evidence>
<dbReference type="SUPFAM" id="SSF53850">
    <property type="entry name" value="Periplasmic binding protein-like II"/>
    <property type="match status" value="1"/>
</dbReference>
<dbReference type="CDD" id="cd13582">
    <property type="entry name" value="PBP2_AlgQ_like_3"/>
    <property type="match status" value="1"/>
</dbReference>
<evidence type="ECO:0000256" key="1">
    <source>
        <dbReference type="SAM" id="MobiDB-lite"/>
    </source>
</evidence>
<dbReference type="PANTHER" id="PTHR43649">
    <property type="entry name" value="ARABINOSE-BINDING PROTEIN-RELATED"/>
    <property type="match status" value="1"/>
</dbReference>
<evidence type="ECO:0000313" key="3">
    <source>
        <dbReference type="EMBL" id="MFC4302491.1"/>
    </source>
</evidence>
<feature type="chain" id="PRO_5046359587" evidence="2">
    <location>
        <begin position="26"/>
        <end position="578"/>
    </location>
</feature>
<dbReference type="Proteomes" id="UP001595755">
    <property type="component" value="Unassembled WGS sequence"/>
</dbReference>
<reference evidence="4" key="1">
    <citation type="journal article" date="2019" name="Int. J. Syst. Evol. Microbiol.">
        <title>The Global Catalogue of Microorganisms (GCM) 10K type strain sequencing project: providing services to taxonomists for standard genome sequencing and annotation.</title>
        <authorList>
            <consortium name="The Broad Institute Genomics Platform"/>
            <consortium name="The Broad Institute Genome Sequencing Center for Infectious Disease"/>
            <person name="Wu L."/>
            <person name="Ma J."/>
        </authorList>
    </citation>
    <scope>NUCLEOTIDE SEQUENCE [LARGE SCALE GENOMIC DNA]</scope>
    <source>
        <strain evidence="4">CGMCC 4.1641</strain>
    </source>
</reference>
<dbReference type="Gene3D" id="3.40.190.10">
    <property type="entry name" value="Periplasmic binding protein-like II"/>
    <property type="match status" value="2"/>
</dbReference>
<feature type="compositionally biased region" description="Low complexity" evidence="1">
    <location>
        <begin position="32"/>
        <end position="53"/>
    </location>
</feature>
<dbReference type="PROSITE" id="PS51257">
    <property type="entry name" value="PROKAR_LIPOPROTEIN"/>
    <property type="match status" value="1"/>
</dbReference>